<organism evidence="1 2">
    <name type="scientific">Lucilia cuprina</name>
    <name type="common">Green bottle fly</name>
    <name type="synonym">Australian sheep blowfly</name>
    <dbReference type="NCBI Taxonomy" id="7375"/>
    <lineage>
        <taxon>Eukaryota</taxon>
        <taxon>Metazoa</taxon>
        <taxon>Ecdysozoa</taxon>
        <taxon>Arthropoda</taxon>
        <taxon>Hexapoda</taxon>
        <taxon>Insecta</taxon>
        <taxon>Pterygota</taxon>
        <taxon>Neoptera</taxon>
        <taxon>Endopterygota</taxon>
        <taxon>Diptera</taxon>
        <taxon>Brachycera</taxon>
        <taxon>Muscomorpha</taxon>
        <taxon>Oestroidea</taxon>
        <taxon>Calliphoridae</taxon>
        <taxon>Luciliinae</taxon>
        <taxon>Lucilia</taxon>
    </lineage>
</organism>
<comment type="caution">
    <text evidence="1">The sequence shown here is derived from an EMBL/GenBank/DDBJ whole genome shotgun (WGS) entry which is preliminary data.</text>
</comment>
<dbReference type="EMBL" id="JRES01000881">
    <property type="protein sequence ID" value="KNC27608.1"/>
    <property type="molecule type" value="Genomic_DNA"/>
</dbReference>
<keyword evidence="2" id="KW-1185">Reference proteome</keyword>
<evidence type="ECO:0000313" key="1">
    <source>
        <dbReference type="EMBL" id="KNC27608.1"/>
    </source>
</evidence>
<protein>
    <submittedName>
        <fullName evidence="1">Uncharacterized protein</fullName>
    </submittedName>
</protein>
<proteinExistence type="predicted"/>
<gene>
    <name evidence="1" type="ORF">FF38_03906</name>
</gene>
<accession>A0A0L0C5D1</accession>
<reference evidence="1 2" key="1">
    <citation type="journal article" date="2015" name="Nat. Commun.">
        <title>Lucilia cuprina genome unlocks parasitic fly biology to underpin future interventions.</title>
        <authorList>
            <person name="Anstead C.A."/>
            <person name="Korhonen P.K."/>
            <person name="Young N.D."/>
            <person name="Hall R.S."/>
            <person name="Jex A.R."/>
            <person name="Murali S.C."/>
            <person name="Hughes D.S."/>
            <person name="Lee S.F."/>
            <person name="Perry T."/>
            <person name="Stroehlein A.J."/>
            <person name="Ansell B.R."/>
            <person name="Breugelmans B."/>
            <person name="Hofmann A."/>
            <person name="Qu J."/>
            <person name="Dugan S."/>
            <person name="Lee S.L."/>
            <person name="Chao H."/>
            <person name="Dinh H."/>
            <person name="Han Y."/>
            <person name="Doddapaneni H.V."/>
            <person name="Worley K.C."/>
            <person name="Muzny D.M."/>
            <person name="Ioannidis P."/>
            <person name="Waterhouse R.M."/>
            <person name="Zdobnov E.M."/>
            <person name="James P.J."/>
            <person name="Bagnall N.H."/>
            <person name="Kotze A.C."/>
            <person name="Gibbs R.A."/>
            <person name="Richards S."/>
            <person name="Batterham P."/>
            <person name="Gasser R.B."/>
        </authorList>
    </citation>
    <scope>NUCLEOTIDE SEQUENCE [LARGE SCALE GENOMIC DNA]</scope>
    <source>
        <strain evidence="1 2">LS</strain>
        <tissue evidence="1">Full body</tissue>
    </source>
</reference>
<dbReference type="Proteomes" id="UP000037069">
    <property type="component" value="Unassembled WGS sequence"/>
</dbReference>
<evidence type="ECO:0000313" key="2">
    <source>
        <dbReference type="Proteomes" id="UP000037069"/>
    </source>
</evidence>
<sequence length="65" mass="7662">MILNRSVYFKVGSGPVFLIMIDHYEELFQVPADILDIIYTQLLDEDPDQLNNICEYHKTTMRLNN</sequence>
<dbReference type="AlphaFoldDB" id="A0A0L0C5D1"/>
<dbReference type="OrthoDB" id="10024839at2759"/>
<name>A0A0L0C5D1_LUCCU</name>